<evidence type="ECO:0000259" key="1">
    <source>
        <dbReference type="PROSITE" id="PS50994"/>
    </source>
</evidence>
<proteinExistence type="predicted"/>
<gene>
    <name evidence="2" type="ORF">EEDITHA_LOCUS3639</name>
</gene>
<dbReference type="PANTHER" id="PTHR37984:SF5">
    <property type="entry name" value="PROTEIN NYNRIN-LIKE"/>
    <property type="match status" value="1"/>
</dbReference>
<dbReference type="AlphaFoldDB" id="A0AAU9TPJ9"/>
<sequence>MSKFVRKFVENCVNCKVSKSNSGKVQAELHPMPKVVVPWHTVHIDATGKLSGASDAKEYVFVLIDAFTKYVLLHHTRKIDTTSSIKAVKHSVALFGAPTRIIADQGRCFAGQDFRDYCNSVNIKLHLIATGSSRANGQVKRVMSNLKNMPTAIETSQGSWQDALPDVQLALNCSMNRVTKSSPLELLIGKVSRPLEVMLADDAEQDLDLEELRSNAVTNIDKSSDYDKTQFDRMKAKVIPFSLGDYVLLKNEERNQTKLDPNFKEPFKVIEVLANDRYILKAKDSKRTYKYAHDRLRKMPSNDNISDFSDVKDVESIDLNLTE</sequence>
<dbReference type="EMBL" id="CAKOGL010000006">
    <property type="protein sequence ID" value="CAH2087369.1"/>
    <property type="molecule type" value="Genomic_DNA"/>
</dbReference>
<dbReference type="InterPro" id="IPR050951">
    <property type="entry name" value="Retrovirus_Pol_polyprotein"/>
</dbReference>
<dbReference type="GO" id="GO:0003676">
    <property type="term" value="F:nucleic acid binding"/>
    <property type="evidence" value="ECO:0007669"/>
    <property type="project" value="InterPro"/>
</dbReference>
<feature type="domain" description="Integrase catalytic" evidence="1">
    <location>
        <begin position="34"/>
        <end position="191"/>
    </location>
</feature>
<comment type="caution">
    <text evidence="2">The sequence shown here is derived from an EMBL/GenBank/DDBJ whole genome shotgun (WGS) entry which is preliminary data.</text>
</comment>
<dbReference type="Pfam" id="PF00665">
    <property type="entry name" value="rve"/>
    <property type="match status" value="1"/>
</dbReference>
<accession>A0AAU9TPJ9</accession>
<dbReference type="PANTHER" id="PTHR37984">
    <property type="entry name" value="PROTEIN CBG26694"/>
    <property type="match status" value="1"/>
</dbReference>
<dbReference type="SUPFAM" id="SSF53098">
    <property type="entry name" value="Ribonuclease H-like"/>
    <property type="match status" value="1"/>
</dbReference>
<organism evidence="2 3">
    <name type="scientific">Euphydryas editha</name>
    <name type="common">Edith's checkerspot</name>
    <dbReference type="NCBI Taxonomy" id="104508"/>
    <lineage>
        <taxon>Eukaryota</taxon>
        <taxon>Metazoa</taxon>
        <taxon>Ecdysozoa</taxon>
        <taxon>Arthropoda</taxon>
        <taxon>Hexapoda</taxon>
        <taxon>Insecta</taxon>
        <taxon>Pterygota</taxon>
        <taxon>Neoptera</taxon>
        <taxon>Endopterygota</taxon>
        <taxon>Lepidoptera</taxon>
        <taxon>Glossata</taxon>
        <taxon>Ditrysia</taxon>
        <taxon>Papilionoidea</taxon>
        <taxon>Nymphalidae</taxon>
        <taxon>Nymphalinae</taxon>
        <taxon>Euphydryas</taxon>
    </lineage>
</organism>
<reference evidence="2" key="1">
    <citation type="submission" date="2022-03" db="EMBL/GenBank/DDBJ databases">
        <authorList>
            <person name="Tunstrom K."/>
        </authorList>
    </citation>
    <scope>NUCLEOTIDE SEQUENCE</scope>
</reference>
<dbReference type="PROSITE" id="PS50994">
    <property type="entry name" value="INTEGRASE"/>
    <property type="match status" value="1"/>
</dbReference>
<protein>
    <recommendedName>
        <fullName evidence="1">Integrase catalytic domain-containing protein</fullName>
    </recommendedName>
</protein>
<evidence type="ECO:0000313" key="3">
    <source>
        <dbReference type="Proteomes" id="UP001153954"/>
    </source>
</evidence>
<dbReference type="Proteomes" id="UP001153954">
    <property type="component" value="Unassembled WGS sequence"/>
</dbReference>
<dbReference type="InterPro" id="IPR036397">
    <property type="entry name" value="RNaseH_sf"/>
</dbReference>
<dbReference type="Gene3D" id="3.30.420.10">
    <property type="entry name" value="Ribonuclease H-like superfamily/Ribonuclease H"/>
    <property type="match status" value="1"/>
</dbReference>
<dbReference type="InterPro" id="IPR001584">
    <property type="entry name" value="Integrase_cat-core"/>
</dbReference>
<keyword evidence="3" id="KW-1185">Reference proteome</keyword>
<dbReference type="InterPro" id="IPR012337">
    <property type="entry name" value="RNaseH-like_sf"/>
</dbReference>
<name>A0AAU9TPJ9_EUPED</name>
<dbReference type="GO" id="GO:0015074">
    <property type="term" value="P:DNA integration"/>
    <property type="evidence" value="ECO:0007669"/>
    <property type="project" value="InterPro"/>
</dbReference>
<evidence type="ECO:0000313" key="2">
    <source>
        <dbReference type="EMBL" id="CAH2087369.1"/>
    </source>
</evidence>